<dbReference type="Gene3D" id="3.30.1380.20">
    <property type="entry name" value="Trafficking protein particle complex subunit 3"/>
    <property type="match status" value="1"/>
</dbReference>
<dbReference type="AlphaFoldDB" id="A0A941ALS2"/>
<sequence length="125" mass="14696">MEDNWFGYDLIRNDILRDVLGKEHDPMLYWVGKSLARKYPLQSTEELITFFEKANWGMLELIQEKRHEYTFKLSGPWMGKLDSRCYQLEAGFLAQQLDTWKDKSTGASYSTHKGNIIIEVEIDRG</sequence>
<dbReference type="InterPro" id="IPR019642">
    <property type="entry name" value="DUF2507"/>
</dbReference>
<dbReference type="Proteomes" id="UP000678228">
    <property type="component" value="Unassembled WGS sequence"/>
</dbReference>
<name>A0A941ALS2_9BACI</name>
<dbReference type="InterPro" id="IPR024096">
    <property type="entry name" value="NO_sig/Golgi_transp_ligand-bd"/>
</dbReference>
<comment type="caution">
    <text evidence="1">The sequence shown here is derived from an EMBL/GenBank/DDBJ whole genome shotgun (WGS) entry which is preliminary data.</text>
</comment>
<evidence type="ECO:0000313" key="1">
    <source>
        <dbReference type="EMBL" id="MBP3949705.1"/>
    </source>
</evidence>
<reference evidence="1" key="1">
    <citation type="submission" date="2021-03" db="EMBL/GenBank/DDBJ databases">
        <title>Bacillus suaedae sp. nov., isolated from Suaeda aralocaspica.</title>
        <authorList>
            <person name="Lei R.F.R."/>
        </authorList>
    </citation>
    <scope>NUCLEOTIDE SEQUENCE</scope>
    <source>
        <strain evidence="1">YZJH907-2</strain>
    </source>
</reference>
<evidence type="ECO:0000313" key="2">
    <source>
        <dbReference type="Proteomes" id="UP000678228"/>
    </source>
</evidence>
<organism evidence="1 2">
    <name type="scientific">Halalkalibacter suaedae</name>
    <dbReference type="NCBI Taxonomy" id="2822140"/>
    <lineage>
        <taxon>Bacteria</taxon>
        <taxon>Bacillati</taxon>
        <taxon>Bacillota</taxon>
        <taxon>Bacilli</taxon>
        <taxon>Bacillales</taxon>
        <taxon>Bacillaceae</taxon>
        <taxon>Halalkalibacter</taxon>
    </lineage>
</organism>
<proteinExistence type="predicted"/>
<gene>
    <name evidence="1" type="ORF">J7W16_01080</name>
</gene>
<accession>A0A941ALS2</accession>
<dbReference type="RefSeq" id="WP_210595080.1">
    <property type="nucleotide sequence ID" value="NZ_JAGKSQ010000001.1"/>
</dbReference>
<dbReference type="EMBL" id="JAGKSQ010000001">
    <property type="protein sequence ID" value="MBP3949705.1"/>
    <property type="molecule type" value="Genomic_DNA"/>
</dbReference>
<protein>
    <submittedName>
        <fullName evidence="1">YslB family protein</fullName>
    </submittedName>
</protein>
<dbReference type="Pfam" id="PF10702">
    <property type="entry name" value="DUF2507"/>
    <property type="match status" value="1"/>
</dbReference>
<keyword evidence="2" id="KW-1185">Reference proteome</keyword>
<dbReference type="SUPFAM" id="SSF111126">
    <property type="entry name" value="Ligand-binding domain in the NO signalling and Golgi transport"/>
    <property type="match status" value="1"/>
</dbReference>